<keyword evidence="2" id="KW-1185">Reference proteome</keyword>
<gene>
    <name evidence="1" type="ORF">GCM10007989_33680</name>
</gene>
<sequence>MHDETTYLSSLSWSELLHVFNINAALRLKLGVKLCPFTGRVEEYTLADQLGGMLNVWPAKWREIIEDSRIEAA</sequence>
<comment type="caution">
    <text evidence="1">The sequence shown here is derived from an EMBL/GenBank/DDBJ whole genome shotgun (WGS) entry which is preliminary data.</text>
</comment>
<protein>
    <submittedName>
        <fullName evidence="1">Uncharacterized protein</fullName>
    </submittedName>
</protein>
<reference evidence="1" key="1">
    <citation type="journal article" date="2014" name="Int. J. Syst. Evol. Microbiol.">
        <title>Complete genome sequence of Corynebacterium casei LMG S-19264T (=DSM 44701T), isolated from a smear-ripened cheese.</title>
        <authorList>
            <consortium name="US DOE Joint Genome Institute (JGI-PGF)"/>
            <person name="Walter F."/>
            <person name="Albersmeier A."/>
            <person name="Kalinowski J."/>
            <person name="Ruckert C."/>
        </authorList>
    </citation>
    <scope>NUCLEOTIDE SEQUENCE</scope>
    <source>
        <strain evidence="1">KCTC 32437</strain>
    </source>
</reference>
<reference evidence="1" key="2">
    <citation type="submission" date="2020-09" db="EMBL/GenBank/DDBJ databases">
        <authorList>
            <person name="Sun Q."/>
            <person name="Kim S."/>
        </authorList>
    </citation>
    <scope>NUCLEOTIDE SEQUENCE</scope>
    <source>
        <strain evidence="1">KCTC 32437</strain>
    </source>
</reference>
<evidence type="ECO:0000313" key="1">
    <source>
        <dbReference type="EMBL" id="GHA35024.1"/>
    </source>
</evidence>
<name>A0A918SC13_9HYPH</name>
<organism evidence="1 2">
    <name type="scientific">Devosia pacifica</name>
    <dbReference type="NCBI Taxonomy" id="1335967"/>
    <lineage>
        <taxon>Bacteria</taxon>
        <taxon>Pseudomonadati</taxon>
        <taxon>Pseudomonadota</taxon>
        <taxon>Alphaproteobacteria</taxon>
        <taxon>Hyphomicrobiales</taxon>
        <taxon>Devosiaceae</taxon>
        <taxon>Devosia</taxon>
    </lineage>
</organism>
<proteinExistence type="predicted"/>
<dbReference type="AlphaFoldDB" id="A0A918SC13"/>
<dbReference type="Proteomes" id="UP000646579">
    <property type="component" value="Unassembled WGS sequence"/>
</dbReference>
<dbReference type="EMBL" id="BMZE01000004">
    <property type="protein sequence ID" value="GHA35024.1"/>
    <property type="molecule type" value="Genomic_DNA"/>
</dbReference>
<accession>A0A918SC13</accession>
<evidence type="ECO:0000313" key="2">
    <source>
        <dbReference type="Proteomes" id="UP000646579"/>
    </source>
</evidence>
<dbReference type="RefSeq" id="WP_189426963.1">
    <property type="nucleotide sequence ID" value="NZ_BMZE01000004.1"/>
</dbReference>